<dbReference type="GO" id="GO:0004497">
    <property type="term" value="F:monooxygenase activity"/>
    <property type="evidence" value="ECO:0007669"/>
    <property type="project" value="UniProtKB-KW"/>
</dbReference>
<keyword evidence="3" id="KW-0560">Oxidoreductase</keyword>
<evidence type="ECO:0000313" key="3">
    <source>
        <dbReference type="EMBL" id="RIY32016.1"/>
    </source>
</evidence>
<evidence type="ECO:0000259" key="2">
    <source>
        <dbReference type="PROSITE" id="PS51725"/>
    </source>
</evidence>
<dbReference type="Gene3D" id="3.30.70.100">
    <property type="match status" value="1"/>
</dbReference>
<evidence type="ECO:0000313" key="4">
    <source>
        <dbReference type="Proteomes" id="UP000265691"/>
    </source>
</evidence>
<feature type="domain" description="ABM" evidence="2">
    <location>
        <begin position="22"/>
        <end position="111"/>
    </location>
</feature>
<dbReference type="EMBL" id="NRHC01000071">
    <property type="protein sequence ID" value="RIY32016.1"/>
    <property type="molecule type" value="Genomic_DNA"/>
</dbReference>
<dbReference type="PROSITE" id="PS51725">
    <property type="entry name" value="ABM"/>
    <property type="match status" value="2"/>
</dbReference>
<dbReference type="Pfam" id="PF03992">
    <property type="entry name" value="ABM"/>
    <property type="match status" value="2"/>
</dbReference>
<dbReference type="Proteomes" id="UP000265691">
    <property type="component" value="Unassembled WGS sequence"/>
</dbReference>
<keyword evidence="1" id="KW-0732">Signal</keyword>
<dbReference type="InterPro" id="IPR011008">
    <property type="entry name" value="Dimeric_a/b-barrel"/>
</dbReference>
<keyword evidence="4" id="KW-1185">Reference proteome</keyword>
<comment type="caution">
    <text evidence="3">The sequence shown here is derived from an EMBL/GenBank/DDBJ whole genome shotgun (WGS) entry which is preliminary data.</text>
</comment>
<reference evidence="3 4" key="1">
    <citation type="submission" date="2017-08" db="EMBL/GenBank/DDBJ databases">
        <title>Reclassification of Bisgaard taxon 37 and 44.</title>
        <authorList>
            <person name="Christensen H."/>
        </authorList>
    </citation>
    <scope>NUCLEOTIDE SEQUENCE [LARGE SCALE GENOMIC DNA]</scope>
    <source>
        <strain evidence="3 4">B96_3</strain>
    </source>
</reference>
<gene>
    <name evidence="3" type="ORF">CKF54_05650</name>
</gene>
<dbReference type="InterPro" id="IPR050744">
    <property type="entry name" value="AI-2_Isomerase_LsrG"/>
</dbReference>
<dbReference type="PANTHER" id="PTHR33336:SF3">
    <property type="entry name" value="ABM DOMAIN-CONTAINING PROTEIN"/>
    <property type="match status" value="1"/>
</dbReference>
<feature type="domain" description="ABM" evidence="2">
    <location>
        <begin position="129"/>
        <end position="218"/>
    </location>
</feature>
<feature type="signal peptide" evidence="1">
    <location>
        <begin position="1"/>
        <end position="19"/>
    </location>
</feature>
<dbReference type="OrthoDB" id="9812754at2"/>
<dbReference type="InterPro" id="IPR007138">
    <property type="entry name" value="ABM_dom"/>
</dbReference>
<name>A0A3A1Y437_9GAMM</name>
<feature type="chain" id="PRO_5017311143" evidence="1">
    <location>
        <begin position="20"/>
        <end position="239"/>
    </location>
</feature>
<protein>
    <submittedName>
        <fullName evidence="3">Antibiotic biosynthesis monooxygenase</fullName>
    </submittedName>
</protein>
<evidence type="ECO:0000256" key="1">
    <source>
        <dbReference type="SAM" id="SignalP"/>
    </source>
</evidence>
<dbReference type="PANTHER" id="PTHR33336">
    <property type="entry name" value="QUINOL MONOOXYGENASE YGIN-RELATED"/>
    <property type="match status" value="1"/>
</dbReference>
<proteinExistence type="predicted"/>
<organism evidence="3 4">
    <name type="scientific">Psittacicella hinzii</name>
    <dbReference type="NCBI Taxonomy" id="2028575"/>
    <lineage>
        <taxon>Bacteria</taxon>
        <taxon>Pseudomonadati</taxon>
        <taxon>Pseudomonadota</taxon>
        <taxon>Gammaproteobacteria</taxon>
        <taxon>Pasteurellales</taxon>
        <taxon>Psittacicellaceae</taxon>
        <taxon>Psittacicella</taxon>
    </lineage>
</organism>
<dbReference type="AlphaFoldDB" id="A0A3A1Y437"/>
<sequence length="239" mass="27310">MKKLITLASLATASLQVQATPLFNIFELGVQSQATAKYDAVAQNNISTSIAQEKGTLAMYSLKDANNPNLAYMVEVYADQEAYQVHAQSPQYKNFLENSPQILTDHKVRIALEPQFMADKKVEATAPVTTKLVKVTVKPEFNQAFAEIVVGEMQEAIKVEEGVLAMYAAKTKEQDNVWYFFEIYADEQAYEYHRQTPHYKYYIEQTQHMVEDKYFYNLTPSYLGNQGGLTWLRNDVLKF</sequence>
<accession>A0A3A1Y437</accession>
<dbReference type="SUPFAM" id="SSF54909">
    <property type="entry name" value="Dimeric alpha+beta barrel"/>
    <property type="match status" value="2"/>
</dbReference>
<keyword evidence="3" id="KW-0503">Monooxygenase</keyword>